<protein>
    <recommendedName>
        <fullName evidence="4">Transmembrane protein</fullName>
    </recommendedName>
</protein>
<dbReference type="EMBL" id="CAXAMN010006591">
    <property type="protein sequence ID" value="CAK9018254.1"/>
    <property type="molecule type" value="Genomic_DNA"/>
</dbReference>
<evidence type="ECO:0000313" key="3">
    <source>
        <dbReference type="Proteomes" id="UP001642484"/>
    </source>
</evidence>
<comment type="caution">
    <text evidence="2">The sequence shown here is derived from an EMBL/GenBank/DDBJ whole genome shotgun (WGS) entry which is preliminary data.</text>
</comment>
<feature type="region of interest" description="Disordered" evidence="1">
    <location>
        <begin position="20"/>
        <end position="40"/>
    </location>
</feature>
<evidence type="ECO:0000313" key="2">
    <source>
        <dbReference type="EMBL" id="CAK9018254.1"/>
    </source>
</evidence>
<dbReference type="Proteomes" id="UP001642484">
    <property type="component" value="Unassembled WGS sequence"/>
</dbReference>
<organism evidence="2 3">
    <name type="scientific">Durusdinium trenchii</name>
    <dbReference type="NCBI Taxonomy" id="1381693"/>
    <lineage>
        <taxon>Eukaryota</taxon>
        <taxon>Sar</taxon>
        <taxon>Alveolata</taxon>
        <taxon>Dinophyceae</taxon>
        <taxon>Suessiales</taxon>
        <taxon>Symbiodiniaceae</taxon>
        <taxon>Durusdinium</taxon>
    </lineage>
</organism>
<evidence type="ECO:0000256" key="1">
    <source>
        <dbReference type="SAM" id="MobiDB-lite"/>
    </source>
</evidence>
<proteinExistence type="predicted"/>
<gene>
    <name evidence="2" type="ORF">CCMP2556_LOCUS13193</name>
</gene>
<reference evidence="2 3" key="1">
    <citation type="submission" date="2024-02" db="EMBL/GenBank/DDBJ databases">
        <authorList>
            <person name="Chen Y."/>
            <person name="Shah S."/>
            <person name="Dougan E. K."/>
            <person name="Thang M."/>
            <person name="Chan C."/>
        </authorList>
    </citation>
    <scope>NUCLEOTIDE SEQUENCE [LARGE SCALE GENOMIC DNA]</scope>
</reference>
<name>A0ABP0JUW2_9DINO</name>
<evidence type="ECO:0008006" key="4">
    <source>
        <dbReference type="Google" id="ProtNLM"/>
    </source>
</evidence>
<keyword evidence="3" id="KW-1185">Reference proteome</keyword>
<sequence length="289" mass="31440">MAFLLLCLAVSCAAIKKDHISGGSNADQEDSTDSLRFQSPLPASHWSTEASLPDISLMQVSLEIGPFPRDETGHQKKSQKGAGGVAMDVTKARSGPVEKGLDAAWPSNMTAEDTVRQAVAEASSAAQIAKDYATAFSRSLKDASWPTRLVTGSSKDQKLTHEEAPSHKVHRPVVRTAGHEKAESLDSVSRFIKEYLCTRSALLRLATLICGCLAVHLLLRWLHFAQTTAATASWKQVKARARGKKFDAGQEYEPSKQAGPNLYEPSLFHEDRDKRLAILCALLTWPSCA</sequence>
<feature type="region of interest" description="Disordered" evidence="1">
    <location>
        <begin position="66"/>
        <end position="86"/>
    </location>
</feature>
<accession>A0ABP0JUW2</accession>